<proteinExistence type="predicted"/>
<protein>
    <recommendedName>
        <fullName evidence="2">Ribonuclease H1 N-terminal domain-containing protein</fullName>
    </recommendedName>
</protein>
<dbReference type="InterPro" id="IPR009027">
    <property type="entry name" value="Ribosomal_bL9/RNase_H1_N"/>
</dbReference>
<dbReference type="InterPro" id="IPR037056">
    <property type="entry name" value="RNase_H1_N_sf"/>
</dbReference>
<keyword evidence="4" id="KW-1185">Reference proteome</keyword>
<evidence type="ECO:0000256" key="1">
    <source>
        <dbReference type="SAM" id="MobiDB-lite"/>
    </source>
</evidence>
<dbReference type="Proteomes" id="UP001140502">
    <property type="component" value="Unassembled WGS sequence"/>
</dbReference>
<feature type="domain" description="Ribonuclease H1 N-terminal" evidence="2">
    <location>
        <begin position="20"/>
        <end position="61"/>
    </location>
</feature>
<reference evidence="3" key="1">
    <citation type="submission" date="2022-10" db="EMBL/GenBank/DDBJ databases">
        <title>Tapping the CABI collections for fungal endophytes: first genome assemblies for Collariella, Neodidymelliopsis, Ascochyta clinopodiicola, Didymella pomorum, Didymosphaeria variabile, Neocosmospora piperis and Neocucurbitaria cava.</title>
        <authorList>
            <person name="Hill R."/>
        </authorList>
    </citation>
    <scope>NUCLEOTIDE SEQUENCE</scope>
    <source>
        <strain evidence="3">IMI 366586</strain>
    </source>
</reference>
<accession>A0A9W8TBJ5</accession>
<feature type="region of interest" description="Disordered" evidence="1">
    <location>
        <begin position="98"/>
        <end position="205"/>
    </location>
</feature>
<dbReference type="AlphaFoldDB" id="A0A9W8TBJ5"/>
<evidence type="ECO:0000313" key="3">
    <source>
        <dbReference type="EMBL" id="KAJ4307951.1"/>
    </source>
</evidence>
<dbReference type="EMBL" id="JAPEUR010000600">
    <property type="protein sequence ID" value="KAJ4307951.1"/>
    <property type="molecule type" value="Genomic_DNA"/>
</dbReference>
<feature type="compositionally biased region" description="Polar residues" evidence="1">
    <location>
        <begin position="168"/>
        <end position="188"/>
    </location>
</feature>
<gene>
    <name evidence="3" type="ORF">N0V84_012390</name>
</gene>
<comment type="caution">
    <text evidence="3">The sequence shown here is derived from an EMBL/GenBank/DDBJ whole genome shotgun (WGS) entry which is preliminary data.</text>
</comment>
<dbReference type="Gene3D" id="3.40.970.10">
    <property type="entry name" value="Ribonuclease H1, N-terminal domain"/>
    <property type="match status" value="1"/>
</dbReference>
<evidence type="ECO:0000313" key="4">
    <source>
        <dbReference type="Proteomes" id="UP001140502"/>
    </source>
</evidence>
<dbReference type="SUPFAM" id="SSF55658">
    <property type="entry name" value="L9 N-domain-like"/>
    <property type="match status" value="1"/>
</dbReference>
<organism evidence="3 4">
    <name type="scientific">Fusarium piperis</name>
    <dbReference type="NCBI Taxonomy" id="1435070"/>
    <lineage>
        <taxon>Eukaryota</taxon>
        <taxon>Fungi</taxon>
        <taxon>Dikarya</taxon>
        <taxon>Ascomycota</taxon>
        <taxon>Pezizomycotina</taxon>
        <taxon>Sordariomycetes</taxon>
        <taxon>Hypocreomycetidae</taxon>
        <taxon>Hypocreales</taxon>
        <taxon>Nectriaceae</taxon>
        <taxon>Fusarium</taxon>
        <taxon>Fusarium solani species complex</taxon>
    </lineage>
</organism>
<dbReference type="OrthoDB" id="5103837at2759"/>
<feature type="compositionally biased region" description="Low complexity" evidence="1">
    <location>
        <begin position="189"/>
        <end position="205"/>
    </location>
</feature>
<dbReference type="Pfam" id="PF01693">
    <property type="entry name" value="Cauli_VI"/>
    <property type="match status" value="1"/>
</dbReference>
<feature type="compositionally biased region" description="Low complexity" evidence="1">
    <location>
        <begin position="141"/>
        <end position="150"/>
    </location>
</feature>
<evidence type="ECO:0000259" key="2">
    <source>
        <dbReference type="Pfam" id="PF01693"/>
    </source>
</evidence>
<dbReference type="InterPro" id="IPR011320">
    <property type="entry name" value="RNase_H1_N"/>
</dbReference>
<name>A0A9W8TBJ5_9HYPO</name>
<sequence>MAAQQGQRQRRRRKEPFTHYGVRVGRRPGVYKGWEECAEQVIRYSGQCYRGFYSFEDARVFVTRPVNHPRPMAALEPEDVFQPEPATVFGPELVTVSEPEPATAPEPEPVTVSEPEPATAPEPEPVTVSEPEPATVPEPEPATASEPAVTFQIETTGDVESEHEDSHVQVTAASSSAEETDTGSVFGNSDTAEQASDSSSSVTDSPLAALGHVALAMKRFLEVVEVTANILPAFPKRARHA</sequence>